<gene>
    <name evidence="2" type="ordered locus">CT1997</name>
</gene>
<feature type="transmembrane region" description="Helical" evidence="1">
    <location>
        <begin position="121"/>
        <end position="143"/>
    </location>
</feature>
<name>Q8KB01_CHLTE</name>
<dbReference type="HOGENOM" id="CLU_1831569_0_0_10"/>
<keyword evidence="1" id="KW-0472">Membrane</keyword>
<evidence type="ECO:0000313" key="3">
    <source>
        <dbReference type="Proteomes" id="UP000001007"/>
    </source>
</evidence>
<dbReference type="InterPro" id="IPR050400">
    <property type="entry name" value="Bact_Cytoskel_RodZ"/>
</dbReference>
<dbReference type="PATRIC" id="fig|194439.7.peg.1809"/>
<evidence type="ECO:0000256" key="1">
    <source>
        <dbReference type="SAM" id="Phobius"/>
    </source>
</evidence>
<proteinExistence type="predicted"/>
<dbReference type="PANTHER" id="PTHR34475:SF1">
    <property type="entry name" value="CYTOSKELETON PROTEIN RODZ"/>
    <property type="match status" value="1"/>
</dbReference>
<dbReference type="KEGG" id="cte:CT1997"/>
<dbReference type="Pfam" id="PF13413">
    <property type="entry name" value="HTH_25"/>
    <property type="match status" value="1"/>
</dbReference>
<dbReference type="PANTHER" id="PTHR34475">
    <property type="match status" value="1"/>
</dbReference>
<dbReference type="STRING" id="194439.CT1997"/>
<organism evidence="2 3">
    <name type="scientific">Chlorobaculum tepidum (strain ATCC 49652 / DSM 12025 / NBRC 103806 / TLS)</name>
    <name type="common">Chlorobium tepidum</name>
    <dbReference type="NCBI Taxonomy" id="194439"/>
    <lineage>
        <taxon>Bacteria</taxon>
        <taxon>Pseudomonadati</taxon>
        <taxon>Chlorobiota</taxon>
        <taxon>Chlorobiia</taxon>
        <taxon>Chlorobiales</taxon>
        <taxon>Chlorobiaceae</taxon>
        <taxon>Chlorobaculum</taxon>
    </lineage>
</organism>
<accession>Q8KB01</accession>
<dbReference type="OrthoDB" id="9790252at2"/>
<dbReference type="EnsemblBacteria" id="AAM73215">
    <property type="protein sequence ID" value="AAM73215"/>
    <property type="gene ID" value="CT1997"/>
</dbReference>
<reference evidence="2 3" key="1">
    <citation type="journal article" date="2002" name="Proc. Natl. Acad. Sci. U.S.A.">
        <title>The complete genome sequence of Chlorobium tepidum TLS, a photosynthetic, anaerobic, green-sulfur bacterium.</title>
        <authorList>
            <person name="Eisen J.A."/>
            <person name="Nelson K.E."/>
            <person name="Paulsen I.T."/>
            <person name="Heidelberg J.F."/>
            <person name="Wu M."/>
            <person name="Dodson R.J."/>
            <person name="Deboy R."/>
            <person name="Gwinn M.L."/>
            <person name="Nelson W.C."/>
            <person name="Haft D.H."/>
            <person name="Hickey E.K."/>
            <person name="Peterson J.D."/>
            <person name="Durkin A.S."/>
            <person name="Kolonay J.L."/>
            <person name="Yang F."/>
            <person name="Holt I."/>
            <person name="Umayam L.A."/>
            <person name="Mason T."/>
            <person name="Brenner M."/>
            <person name="Shea T.P."/>
            <person name="Parksey D."/>
            <person name="Nierman W.C."/>
            <person name="Feldblyum T.V."/>
            <person name="Hansen C.L."/>
            <person name="Craven M.B."/>
            <person name="Radune D."/>
            <person name="Vamathevan J."/>
            <person name="Khouri H."/>
            <person name="White O."/>
            <person name="Gruber T.M."/>
            <person name="Ketchum K.A."/>
            <person name="Venter J.C."/>
            <person name="Tettelin H."/>
            <person name="Bryant D.A."/>
            <person name="Fraser C.M."/>
        </authorList>
    </citation>
    <scope>NUCLEOTIDE SEQUENCE [LARGE SCALE GENOMIC DNA]</scope>
    <source>
        <strain evidence="3">ATCC 49652 / DSM 12025 / NBRC 103806 / TLS</strain>
    </source>
</reference>
<evidence type="ECO:0000313" key="2">
    <source>
        <dbReference type="EMBL" id="AAM73215.1"/>
    </source>
</evidence>
<evidence type="ECO:0008006" key="4">
    <source>
        <dbReference type="Google" id="ProtNLM"/>
    </source>
</evidence>
<dbReference type="GO" id="GO:0003677">
    <property type="term" value="F:DNA binding"/>
    <property type="evidence" value="ECO:0007669"/>
    <property type="project" value="InterPro"/>
</dbReference>
<keyword evidence="3" id="KW-1185">Reference proteome</keyword>
<dbReference type="Proteomes" id="UP000001007">
    <property type="component" value="Chromosome"/>
</dbReference>
<sequence length="144" mass="16019">MPDETLDRSSLERLVRALKQARVQRALSVDEISRLVKIRTVHIERLEEGDFSFLPPLYIYSYLKKYAAELGVGDDALLDACRNELGVSASNFSILPPAQVVTESPRESASEPRGKTRRWPVVAAVAAALILAVLIFLLFFSGIF</sequence>
<keyword evidence="1" id="KW-1133">Transmembrane helix</keyword>
<dbReference type="Gene3D" id="1.10.260.40">
    <property type="entry name" value="lambda repressor-like DNA-binding domains"/>
    <property type="match status" value="1"/>
</dbReference>
<keyword evidence="1" id="KW-0812">Transmembrane</keyword>
<dbReference type="RefSeq" id="WP_010933653.1">
    <property type="nucleotide sequence ID" value="NC_002932.3"/>
</dbReference>
<dbReference type="InterPro" id="IPR010982">
    <property type="entry name" value="Lambda_DNA-bd_dom_sf"/>
</dbReference>
<protein>
    <recommendedName>
        <fullName evidence="4">HTH cro/C1-type domain-containing protein</fullName>
    </recommendedName>
</protein>
<dbReference type="AlphaFoldDB" id="Q8KB01"/>
<dbReference type="EMBL" id="AE006470">
    <property type="protein sequence ID" value="AAM73215.1"/>
    <property type="molecule type" value="Genomic_DNA"/>
</dbReference>
<dbReference type="eggNOG" id="COG1426">
    <property type="taxonomic scope" value="Bacteria"/>
</dbReference>
<dbReference type="SUPFAM" id="SSF47413">
    <property type="entry name" value="lambda repressor-like DNA-binding domains"/>
    <property type="match status" value="1"/>
</dbReference>